<organism evidence="1 2">
    <name type="scientific">Acrocarpospora corrugata</name>
    <dbReference type="NCBI Taxonomy" id="35763"/>
    <lineage>
        <taxon>Bacteria</taxon>
        <taxon>Bacillati</taxon>
        <taxon>Actinomycetota</taxon>
        <taxon>Actinomycetes</taxon>
        <taxon>Streptosporangiales</taxon>
        <taxon>Streptosporangiaceae</taxon>
        <taxon>Acrocarpospora</taxon>
    </lineage>
</organism>
<sequence length="442" mass="48534">MRRYTVPGDVFATLATGAGGERAGRFLASAERSKHLLLVRNVVVMAEQHGHERAWELAHAYDLLAGLHEDHPHAVERILRHPPVGTWALRMMKVIPRKTGGGPLAYAYLPSMALAAAVIAGATASLDLVASGGRVLLPSLGAARLATAHHRSTQRVTVRTGPDGGQVLGAGSVATIPRDPEHYAEGWAGTRRLSAEHASRTFAVLLDDLDPYRIPEGWPTGRQQPAAVRQWQQHLNAAWALLVDHHPGYAEEVAACVTTFVPLHRPGGRTVSSTSRHAFGSFAGSLPTDSRILAALLAHEVQHAKLWALLDLIPLTLREDRHRPVLLYAPWRDDPRPPISHLQGAYAHLAVAAFWRVQRFVDHGEAALRAHTEFARWRQHTRDAIETLRGSGRLTGAGLDFVNGMASTIDRWRGDAIPADAAQRARASSDDHYRAWRRRNQR</sequence>
<name>A0A5M3W2M0_9ACTN</name>
<dbReference type="Proteomes" id="UP000334990">
    <property type="component" value="Unassembled WGS sequence"/>
</dbReference>
<dbReference type="EMBL" id="BLAD01000059">
    <property type="protein sequence ID" value="GES02490.1"/>
    <property type="molecule type" value="Genomic_DNA"/>
</dbReference>
<dbReference type="OrthoDB" id="796761at2"/>
<evidence type="ECO:0000313" key="1">
    <source>
        <dbReference type="EMBL" id="GES02490.1"/>
    </source>
</evidence>
<comment type="caution">
    <text evidence="1">The sequence shown here is derived from an EMBL/GenBank/DDBJ whole genome shotgun (WGS) entry which is preliminary data.</text>
</comment>
<evidence type="ECO:0008006" key="3">
    <source>
        <dbReference type="Google" id="ProtNLM"/>
    </source>
</evidence>
<gene>
    <name evidence="1" type="ORF">Acor_45560</name>
</gene>
<proteinExistence type="predicted"/>
<evidence type="ECO:0000313" key="2">
    <source>
        <dbReference type="Proteomes" id="UP000334990"/>
    </source>
</evidence>
<dbReference type="NCBIfam" id="TIGR04267">
    <property type="entry name" value="mod_HExxH"/>
    <property type="match status" value="1"/>
</dbReference>
<dbReference type="InterPro" id="IPR026337">
    <property type="entry name" value="AKG_HExxH"/>
</dbReference>
<dbReference type="RefSeq" id="WP_155338714.1">
    <property type="nucleotide sequence ID" value="NZ_BAAABN010000077.1"/>
</dbReference>
<protein>
    <recommendedName>
        <fullName evidence="3">HEXXH motif domain-containing protein</fullName>
    </recommendedName>
</protein>
<reference evidence="1 2" key="1">
    <citation type="submission" date="2019-10" db="EMBL/GenBank/DDBJ databases">
        <title>Whole genome shotgun sequence of Acrocarpospora corrugata NBRC 13972.</title>
        <authorList>
            <person name="Ichikawa N."/>
            <person name="Kimura A."/>
            <person name="Kitahashi Y."/>
            <person name="Komaki H."/>
            <person name="Oguchi A."/>
        </authorList>
    </citation>
    <scope>NUCLEOTIDE SEQUENCE [LARGE SCALE GENOMIC DNA]</scope>
    <source>
        <strain evidence="1 2">NBRC 13972</strain>
    </source>
</reference>
<accession>A0A5M3W2M0</accession>
<keyword evidence="2" id="KW-1185">Reference proteome</keyword>
<dbReference type="AlphaFoldDB" id="A0A5M3W2M0"/>